<feature type="domain" description="HTH cro/C1-type" evidence="3">
    <location>
        <begin position="18"/>
        <end position="78"/>
    </location>
</feature>
<dbReference type="PANTHER" id="PTHR34475">
    <property type="match status" value="1"/>
</dbReference>
<dbReference type="CDD" id="cd00093">
    <property type="entry name" value="HTH_XRE"/>
    <property type="match status" value="1"/>
</dbReference>
<dbReference type="SMART" id="SM00530">
    <property type="entry name" value="HTH_XRE"/>
    <property type="match status" value="1"/>
</dbReference>
<dbReference type="Proteomes" id="UP000031433">
    <property type="component" value="Unassembled WGS sequence"/>
</dbReference>
<dbReference type="EMBL" id="JXBL01000001">
    <property type="protein sequence ID" value="KIE42829.1"/>
    <property type="molecule type" value="Genomic_DNA"/>
</dbReference>
<keyword evidence="2" id="KW-1133">Transmembrane helix</keyword>
<dbReference type="GO" id="GO:0003677">
    <property type="term" value="F:DNA binding"/>
    <property type="evidence" value="ECO:0007669"/>
    <property type="project" value="UniProtKB-KW"/>
</dbReference>
<organism evidence="4 5">
    <name type="scientific">Geobacter soli</name>
    <dbReference type="NCBI Taxonomy" id="1510391"/>
    <lineage>
        <taxon>Bacteria</taxon>
        <taxon>Pseudomonadati</taxon>
        <taxon>Thermodesulfobacteriota</taxon>
        <taxon>Desulfuromonadia</taxon>
        <taxon>Geobacterales</taxon>
        <taxon>Geobacteraceae</taxon>
        <taxon>Geobacter</taxon>
    </lineage>
</organism>
<gene>
    <name evidence="4" type="ORF">SE37_09390</name>
</gene>
<sequence>MADAVHAARGDASVGTLLREAREARGLSLDEAARVTRLGKNYLVALETDDFGKLPSLAYARGFIRAYAGFLGISADELLSRYDAVDDDGGCCPPAEEAMPATQGKVADAVLLRNRWSLPLVLLLLVIALALMLRLQDEEPGSPIGAGQSTASAPGAGHPAATPSPQLQLSTARQPEVSSPVPVDDTVSEQQPAEGVAVSSPARGIILKLKINRDSWLNITIDESVSQQYDLKAGDLIEWKGERVFALDIGNAGGVEGEFNGKPLGVLGDEGRPTHLVLSVDGGGD</sequence>
<dbReference type="PANTHER" id="PTHR34475:SF1">
    <property type="entry name" value="CYTOSKELETON PROTEIN RODZ"/>
    <property type="match status" value="1"/>
</dbReference>
<dbReference type="Pfam" id="PF13464">
    <property type="entry name" value="RodZ_C"/>
    <property type="match status" value="1"/>
</dbReference>
<proteinExistence type="predicted"/>
<dbReference type="RefSeq" id="WP_039645749.1">
    <property type="nucleotide sequence ID" value="NZ_JXBL01000001.1"/>
</dbReference>
<protein>
    <submittedName>
        <fullName evidence="4">DNA-binding protein</fullName>
    </submittedName>
</protein>
<name>A0A0C1TPV3_9BACT</name>
<dbReference type="Gene3D" id="1.10.260.40">
    <property type="entry name" value="lambda repressor-like DNA-binding domains"/>
    <property type="match status" value="1"/>
</dbReference>
<feature type="transmembrane region" description="Helical" evidence="2">
    <location>
        <begin position="116"/>
        <end position="133"/>
    </location>
</feature>
<dbReference type="SUPFAM" id="SSF47413">
    <property type="entry name" value="lambda repressor-like DNA-binding domains"/>
    <property type="match status" value="1"/>
</dbReference>
<keyword evidence="2" id="KW-0472">Membrane</keyword>
<keyword evidence="4" id="KW-0238">DNA-binding</keyword>
<dbReference type="InterPro" id="IPR050400">
    <property type="entry name" value="Bact_Cytoskel_RodZ"/>
</dbReference>
<keyword evidence="2" id="KW-0812">Transmembrane</keyword>
<feature type="compositionally biased region" description="Low complexity" evidence="1">
    <location>
        <begin position="175"/>
        <end position="189"/>
    </location>
</feature>
<dbReference type="InterPro" id="IPR025194">
    <property type="entry name" value="RodZ-like_C"/>
</dbReference>
<accession>A0A0C1TPV3</accession>
<dbReference type="Pfam" id="PF13413">
    <property type="entry name" value="HTH_25"/>
    <property type="match status" value="1"/>
</dbReference>
<evidence type="ECO:0000256" key="1">
    <source>
        <dbReference type="SAM" id="MobiDB-lite"/>
    </source>
</evidence>
<feature type="compositionally biased region" description="Polar residues" evidence="1">
    <location>
        <begin position="163"/>
        <end position="173"/>
    </location>
</feature>
<keyword evidence="5" id="KW-1185">Reference proteome</keyword>
<dbReference type="AlphaFoldDB" id="A0A0C1TPV3"/>
<evidence type="ECO:0000313" key="4">
    <source>
        <dbReference type="EMBL" id="KIE42829.1"/>
    </source>
</evidence>
<reference evidence="4 5" key="1">
    <citation type="submission" date="2015-01" db="EMBL/GenBank/DDBJ databases">
        <title>Genome sequence of the anaerobic bacterium Geobacter soli GSS01, a dissimilatory Fe(III) reducer from soil.</title>
        <authorList>
            <person name="Yang G."/>
            <person name="Zhou S."/>
        </authorList>
    </citation>
    <scope>NUCLEOTIDE SEQUENCE [LARGE SCALE GENOMIC DNA]</scope>
    <source>
        <strain evidence="4 5">GSS01</strain>
    </source>
</reference>
<evidence type="ECO:0000313" key="5">
    <source>
        <dbReference type="Proteomes" id="UP000031433"/>
    </source>
</evidence>
<dbReference type="InterPro" id="IPR001387">
    <property type="entry name" value="Cro/C1-type_HTH"/>
</dbReference>
<evidence type="ECO:0000256" key="2">
    <source>
        <dbReference type="SAM" id="Phobius"/>
    </source>
</evidence>
<feature type="region of interest" description="Disordered" evidence="1">
    <location>
        <begin position="142"/>
        <end position="195"/>
    </location>
</feature>
<evidence type="ECO:0000259" key="3">
    <source>
        <dbReference type="PROSITE" id="PS50943"/>
    </source>
</evidence>
<dbReference type="InterPro" id="IPR010982">
    <property type="entry name" value="Lambda_DNA-bd_dom_sf"/>
</dbReference>
<comment type="caution">
    <text evidence="4">The sequence shown here is derived from an EMBL/GenBank/DDBJ whole genome shotgun (WGS) entry which is preliminary data.</text>
</comment>
<dbReference type="PROSITE" id="PS50943">
    <property type="entry name" value="HTH_CROC1"/>
    <property type="match status" value="1"/>
</dbReference>